<dbReference type="OrthoDB" id="1034592at2"/>
<evidence type="ECO:0000313" key="8">
    <source>
        <dbReference type="Proteomes" id="UP000286270"/>
    </source>
</evidence>
<dbReference type="Proteomes" id="UP000036847">
    <property type="component" value="Chromosome"/>
</dbReference>
<organism evidence="4 7">
    <name type="scientific">Bacteroides fragilis</name>
    <dbReference type="NCBI Taxonomy" id="817"/>
    <lineage>
        <taxon>Bacteria</taxon>
        <taxon>Pseudomonadati</taxon>
        <taxon>Bacteroidota</taxon>
        <taxon>Bacteroidia</taxon>
        <taxon>Bacteroidales</taxon>
        <taxon>Bacteroidaceae</taxon>
        <taxon>Bacteroides</taxon>
    </lineage>
</organism>
<dbReference type="Proteomes" id="UP000028294">
    <property type="component" value="Chromosome"/>
</dbReference>
<evidence type="ECO:0000313" key="6">
    <source>
        <dbReference type="Proteomes" id="UP000036847"/>
    </source>
</evidence>
<protein>
    <submittedName>
        <fullName evidence="4">6-bladed beta-propeller</fullName>
    </submittedName>
</protein>
<sequence length="382" mass="42345">MMIKIVFILGFFILFGCSSKTSGDLRSLKEGSDSVAKEIPTVFYIDKNQSYEKKSIDVHTLAEVVDYIPLETPDDGLIPKSDTRVESILATATEVFIVSLNKIFRFGRNGKFLNTIGRIGEGPQEYVTLIDMVLNRTKKEVIIYDGGKQSLMIYAYDGSFLRSIPLNPNWAVRIGLLDEKTICAVNVPNKNVPGFFLISLENGKMIEALSKPYPARSGISSLILGIMSTPRSDGSSVFFNSMLTDTLFAINTHSRDPRYIQLPPNNVVGSGKCGDCSSPHLIFETDAYANVVIFENTPPAKSYFIDKKKQKIYRGVMCDGQSGGKLIQLINTGGKNEIATLYQPFWLKEQLGAGLLSGRLKEIAQNVHEDDNPIIAIYKLKD</sequence>
<dbReference type="EMBL" id="QRZH01000013">
    <property type="protein sequence ID" value="RGV51435.1"/>
    <property type="molecule type" value="Genomic_DNA"/>
</dbReference>
<evidence type="ECO:0000313" key="7">
    <source>
        <dbReference type="Proteomes" id="UP000266644"/>
    </source>
</evidence>
<dbReference type="Pfam" id="PF17170">
    <property type="entry name" value="DUF5128"/>
    <property type="match status" value="1"/>
</dbReference>
<name>A0A396C3U8_BACFG</name>
<evidence type="ECO:0000313" key="5">
    <source>
        <dbReference type="Proteomes" id="UP000028294"/>
    </source>
</evidence>
<reference evidence="2" key="1">
    <citation type="book" date="2014" name="THE 24TH EUROPEAN CONGRESS OF CLINICAL MICROBIOLOGY AND INFECTIOUS DISEASES" publisher="ECCMID 2014" city="Barcelona, Spain">
        <title>Identification of resistance genes in three multidrug-resistant Bacteroides fragilis isolates by whole genome sequencing.</title>
        <editorList>
            <person name="Unknown"/>
            <person name="A."/>
        </editorList>
        <authorList>
            <person name="Sydenham T.V."/>
            <person name="Hasman H."/>
            <person name="Wang M."/>
            <person name="Soki J."/>
            <person name="Nagy E."/>
            <person name="Justesen U.S."/>
        </authorList>
    </citation>
    <scope>NUCLEOTIDE SEQUENCE</scope>
    <source>
        <strain evidence="2">DCMSKEJBY0001B</strain>
    </source>
</reference>
<dbReference type="EMBL" id="CP036553">
    <property type="protein sequence ID" value="QCQ34820.1"/>
    <property type="molecule type" value="Genomic_DNA"/>
</dbReference>
<dbReference type="EMBL" id="QRJE01000010">
    <property type="protein sequence ID" value="RHH13728.1"/>
    <property type="molecule type" value="Genomic_DNA"/>
</dbReference>
<evidence type="ECO:0000313" key="2">
    <source>
        <dbReference type="EMBL" id="QCQ43690.1"/>
    </source>
</evidence>
<dbReference type="Proteomes" id="UP000266644">
    <property type="component" value="Unassembled WGS sequence"/>
</dbReference>
<dbReference type="Proteomes" id="UP000286270">
    <property type="component" value="Unassembled WGS sequence"/>
</dbReference>
<reference evidence="5 6" key="3">
    <citation type="submission" date="2019-03" db="EMBL/GenBank/DDBJ databases">
        <title>Complete genome assembly of MDR B. fragilis.</title>
        <authorList>
            <person name="Sydenham T.V."/>
            <person name="Hasman H."/>
            <person name="Justesen U.S."/>
        </authorList>
    </citation>
    <scope>NUCLEOTIDE SEQUENCE [LARGE SCALE GENOMIC DNA]</scope>
    <source>
        <strain evidence="1 5">DCMOUH0067B</strain>
        <strain evidence="2 6">DCMSKEJBY0001B</strain>
    </source>
</reference>
<evidence type="ECO:0000313" key="1">
    <source>
        <dbReference type="EMBL" id="QCQ34820.1"/>
    </source>
</evidence>
<reference evidence="7 8" key="2">
    <citation type="submission" date="2018-08" db="EMBL/GenBank/DDBJ databases">
        <title>A genome reference for cultivated species of the human gut microbiota.</title>
        <authorList>
            <person name="Zou Y."/>
            <person name="Xue W."/>
            <person name="Luo G."/>
        </authorList>
    </citation>
    <scope>NUCLEOTIDE SEQUENCE [LARGE SCALE GENOMIC DNA]</scope>
    <source>
        <strain evidence="3 8">AF14-26</strain>
        <strain evidence="4 7">AM18-6</strain>
    </source>
</reference>
<proteinExistence type="predicted"/>
<dbReference type="AlphaFoldDB" id="A0A396C3U8"/>
<dbReference type="EMBL" id="CP036546">
    <property type="protein sequence ID" value="QCQ43690.1"/>
    <property type="molecule type" value="Genomic_DNA"/>
</dbReference>
<accession>A0A396C3U8</accession>
<gene>
    <name evidence="4" type="ORF">DW228_07895</name>
    <name evidence="3" type="ORF">DWW08_14890</name>
    <name evidence="2" type="ORF">EC80_001820</name>
    <name evidence="1" type="ORF">IA74_001170</name>
</gene>
<evidence type="ECO:0000313" key="4">
    <source>
        <dbReference type="EMBL" id="RHH13728.1"/>
    </source>
</evidence>
<dbReference type="RefSeq" id="WP_032529767.1">
    <property type="nucleotide sequence ID" value="NZ_CABJEQ010000015.1"/>
</dbReference>
<evidence type="ECO:0000313" key="3">
    <source>
        <dbReference type="EMBL" id="RGV51435.1"/>
    </source>
</evidence>
<dbReference type="PROSITE" id="PS51257">
    <property type="entry name" value="PROKAR_LIPOPROTEIN"/>
    <property type="match status" value="1"/>
</dbReference>